<gene>
    <name evidence="14" type="ORF">LUZ61_006506</name>
</gene>
<dbReference type="PANTHER" id="PTHR47989">
    <property type="entry name" value="OS01G0750732 PROTEIN"/>
    <property type="match status" value="1"/>
</dbReference>
<keyword evidence="2" id="KW-1003">Cell membrane</keyword>
<evidence type="ECO:0000256" key="8">
    <source>
        <dbReference type="ARBA" id="ARBA00022777"/>
    </source>
</evidence>
<reference evidence="14 15" key="1">
    <citation type="journal article" date="2022" name="Cell">
        <title>Repeat-based holocentromeres influence genome architecture and karyotype evolution.</title>
        <authorList>
            <person name="Hofstatter P.G."/>
            <person name="Thangavel G."/>
            <person name="Lux T."/>
            <person name="Neumann P."/>
            <person name="Vondrak T."/>
            <person name="Novak P."/>
            <person name="Zhang M."/>
            <person name="Costa L."/>
            <person name="Castellani M."/>
            <person name="Scott A."/>
            <person name="Toegelov H."/>
            <person name="Fuchs J."/>
            <person name="Mata-Sucre Y."/>
            <person name="Dias Y."/>
            <person name="Vanzela A.L.L."/>
            <person name="Huettel B."/>
            <person name="Almeida C.C.S."/>
            <person name="Simkova H."/>
            <person name="Souza G."/>
            <person name="Pedrosa-Harand A."/>
            <person name="Macas J."/>
            <person name="Mayer K.F.X."/>
            <person name="Houben A."/>
            <person name="Marques A."/>
        </authorList>
    </citation>
    <scope>NUCLEOTIDE SEQUENCE [LARGE SCALE GENOMIC DNA]</scope>
    <source>
        <strain evidence="14">RhyTen1mFocal</strain>
    </source>
</reference>
<keyword evidence="7" id="KW-0547">Nucleotide-binding</keyword>
<keyword evidence="5" id="KW-0812">Transmembrane</keyword>
<keyword evidence="3" id="KW-0723">Serine/threonine-protein kinase</keyword>
<organism evidence="14 15">
    <name type="scientific">Rhynchospora tenuis</name>
    <dbReference type="NCBI Taxonomy" id="198213"/>
    <lineage>
        <taxon>Eukaryota</taxon>
        <taxon>Viridiplantae</taxon>
        <taxon>Streptophyta</taxon>
        <taxon>Embryophyta</taxon>
        <taxon>Tracheophyta</taxon>
        <taxon>Spermatophyta</taxon>
        <taxon>Magnoliopsida</taxon>
        <taxon>Liliopsida</taxon>
        <taxon>Poales</taxon>
        <taxon>Cyperaceae</taxon>
        <taxon>Cyperoideae</taxon>
        <taxon>Rhynchosporeae</taxon>
        <taxon>Rhynchospora</taxon>
    </lineage>
</organism>
<evidence type="ECO:0000313" key="14">
    <source>
        <dbReference type="EMBL" id="KAJ3702801.1"/>
    </source>
</evidence>
<evidence type="ECO:0000259" key="13">
    <source>
        <dbReference type="PROSITE" id="PS50011"/>
    </source>
</evidence>
<dbReference type="InterPro" id="IPR000719">
    <property type="entry name" value="Prot_kinase_dom"/>
</dbReference>
<dbReference type="AlphaFoldDB" id="A0AAD5ZRS0"/>
<keyword evidence="12" id="KW-1015">Disulfide bond</keyword>
<keyword evidence="11" id="KW-0472">Membrane</keyword>
<keyword evidence="4" id="KW-0808">Transferase</keyword>
<evidence type="ECO:0000256" key="9">
    <source>
        <dbReference type="ARBA" id="ARBA00022840"/>
    </source>
</evidence>
<feature type="domain" description="Protein kinase" evidence="13">
    <location>
        <begin position="65"/>
        <end position="357"/>
    </location>
</feature>
<evidence type="ECO:0000256" key="3">
    <source>
        <dbReference type="ARBA" id="ARBA00022527"/>
    </source>
</evidence>
<evidence type="ECO:0000256" key="5">
    <source>
        <dbReference type="ARBA" id="ARBA00022692"/>
    </source>
</evidence>
<dbReference type="GO" id="GO:0004674">
    <property type="term" value="F:protein serine/threonine kinase activity"/>
    <property type="evidence" value="ECO:0007669"/>
    <property type="project" value="UniProtKB-KW"/>
</dbReference>
<keyword evidence="9" id="KW-0067">ATP-binding</keyword>
<name>A0AAD5ZRS0_9POAL</name>
<evidence type="ECO:0000256" key="1">
    <source>
        <dbReference type="ARBA" id="ARBA00004162"/>
    </source>
</evidence>
<evidence type="ECO:0000256" key="7">
    <source>
        <dbReference type="ARBA" id="ARBA00022741"/>
    </source>
</evidence>
<evidence type="ECO:0000256" key="10">
    <source>
        <dbReference type="ARBA" id="ARBA00022989"/>
    </source>
</evidence>
<dbReference type="Gene3D" id="1.10.510.10">
    <property type="entry name" value="Transferase(Phosphotransferase) domain 1"/>
    <property type="match status" value="1"/>
</dbReference>
<dbReference type="PANTHER" id="PTHR47989:SF62">
    <property type="entry name" value="OS05G0423500 PROTEIN"/>
    <property type="match status" value="1"/>
</dbReference>
<keyword evidence="8" id="KW-0418">Kinase</keyword>
<dbReference type="InterPro" id="IPR011009">
    <property type="entry name" value="Kinase-like_dom_sf"/>
</dbReference>
<dbReference type="PROSITE" id="PS50011">
    <property type="entry name" value="PROTEIN_KINASE_DOM"/>
    <property type="match status" value="1"/>
</dbReference>
<sequence>MRSALAQLGLKQRRKDEDFNRRRKNEETVFDPIWHSGTKGDRTAPQLNGARYFSFEELKKYTDNFSENNKIDEDAFGKVYKGYCTDGLVVAVKRAKKDYLFSTKEFQIEIEVLSKIHHKSVSRLVGFCREQGEHVLVYEYISKGSLKDNLAGKGGMYLNWKKRLQIALDSARGLAYLHELANPPIIHGHVKSENIMLDENLNAKVADFGFSRLVIEMENEHVSSQVKRTLEYVESADNIIRGTYGYVAPEYLECGVFSDKSDVYGFGVVMLELITARNAFEYGTDENTVLVTDVKRAFDQNDQEYDGLKKIIDPKIIKQVRNVALRSFAQLALKCVEYSALDRPSMYEIMKEIDVILQHYESE</sequence>
<dbReference type="GO" id="GO:0005886">
    <property type="term" value="C:plasma membrane"/>
    <property type="evidence" value="ECO:0007669"/>
    <property type="project" value="UniProtKB-SubCell"/>
</dbReference>
<evidence type="ECO:0000256" key="12">
    <source>
        <dbReference type="ARBA" id="ARBA00023157"/>
    </source>
</evidence>
<evidence type="ECO:0000256" key="4">
    <source>
        <dbReference type="ARBA" id="ARBA00022679"/>
    </source>
</evidence>
<protein>
    <recommendedName>
        <fullName evidence="13">Protein kinase domain-containing protein</fullName>
    </recommendedName>
</protein>
<proteinExistence type="predicted"/>
<dbReference type="InterPro" id="IPR001245">
    <property type="entry name" value="Ser-Thr/Tyr_kinase_cat_dom"/>
</dbReference>
<dbReference type="PIRSF" id="PIRSF000654">
    <property type="entry name" value="Integrin-linked_kinase"/>
    <property type="match status" value="1"/>
</dbReference>
<dbReference type="GO" id="GO:0005524">
    <property type="term" value="F:ATP binding"/>
    <property type="evidence" value="ECO:0007669"/>
    <property type="project" value="UniProtKB-KW"/>
</dbReference>
<dbReference type="EMBL" id="JAMRDG010000001">
    <property type="protein sequence ID" value="KAJ3702801.1"/>
    <property type="molecule type" value="Genomic_DNA"/>
</dbReference>
<evidence type="ECO:0000313" key="15">
    <source>
        <dbReference type="Proteomes" id="UP001210211"/>
    </source>
</evidence>
<evidence type="ECO:0000256" key="6">
    <source>
        <dbReference type="ARBA" id="ARBA00022729"/>
    </source>
</evidence>
<evidence type="ECO:0000256" key="2">
    <source>
        <dbReference type="ARBA" id="ARBA00022475"/>
    </source>
</evidence>
<dbReference type="FunFam" id="1.10.510.10:FF:000468">
    <property type="entry name" value="PTI1-like tyrosine-protein kinase 3"/>
    <property type="match status" value="1"/>
</dbReference>
<dbReference type="Gene3D" id="3.30.200.20">
    <property type="entry name" value="Phosphorylase Kinase, domain 1"/>
    <property type="match status" value="1"/>
</dbReference>
<dbReference type="SUPFAM" id="SSF56112">
    <property type="entry name" value="Protein kinase-like (PK-like)"/>
    <property type="match status" value="1"/>
</dbReference>
<keyword evidence="10" id="KW-1133">Transmembrane helix</keyword>
<dbReference type="Proteomes" id="UP001210211">
    <property type="component" value="Unassembled WGS sequence"/>
</dbReference>
<keyword evidence="15" id="KW-1185">Reference proteome</keyword>
<dbReference type="Pfam" id="PF07714">
    <property type="entry name" value="PK_Tyr_Ser-Thr"/>
    <property type="match status" value="1"/>
</dbReference>
<evidence type="ECO:0000256" key="11">
    <source>
        <dbReference type="ARBA" id="ARBA00023136"/>
    </source>
</evidence>
<keyword evidence="6" id="KW-0732">Signal</keyword>
<dbReference type="FunFam" id="3.30.200.20:FF:000039">
    <property type="entry name" value="receptor-like protein kinase FERONIA"/>
    <property type="match status" value="1"/>
</dbReference>
<comment type="caution">
    <text evidence="14">The sequence shown here is derived from an EMBL/GenBank/DDBJ whole genome shotgun (WGS) entry which is preliminary data.</text>
</comment>
<accession>A0AAD5ZRS0</accession>
<comment type="subcellular location">
    <subcellularLocation>
        <location evidence="1">Cell membrane</location>
        <topology evidence="1">Single-pass membrane protein</topology>
    </subcellularLocation>
</comment>